<dbReference type="Pfam" id="PF13305">
    <property type="entry name" value="TetR_C_33"/>
    <property type="match status" value="1"/>
</dbReference>
<dbReference type="EMBL" id="JBHSAY010000013">
    <property type="protein sequence ID" value="MFC4133786.1"/>
    <property type="molecule type" value="Genomic_DNA"/>
</dbReference>
<dbReference type="InterPro" id="IPR025996">
    <property type="entry name" value="MT1864/Rv1816-like_C"/>
</dbReference>
<dbReference type="RefSeq" id="WP_253750321.1">
    <property type="nucleotide sequence ID" value="NZ_JAMZDZ010000001.1"/>
</dbReference>
<reference evidence="7" key="1">
    <citation type="journal article" date="2019" name="Int. J. Syst. Evol. Microbiol.">
        <title>The Global Catalogue of Microorganisms (GCM) 10K type strain sequencing project: providing services to taxonomists for standard genome sequencing and annotation.</title>
        <authorList>
            <consortium name="The Broad Institute Genomics Platform"/>
            <consortium name="The Broad Institute Genome Sequencing Center for Infectious Disease"/>
            <person name="Wu L."/>
            <person name="Ma J."/>
        </authorList>
    </citation>
    <scope>NUCLEOTIDE SEQUENCE [LARGE SCALE GENOMIC DNA]</scope>
    <source>
        <strain evidence="7">CGMCC 4.7289</strain>
    </source>
</reference>
<dbReference type="InterPro" id="IPR050109">
    <property type="entry name" value="HTH-type_TetR-like_transc_reg"/>
</dbReference>
<evidence type="ECO:0000256" key="4">
    <source>
        <dbReference type="PROSITE-ProRule" id="PRU00335"/>
    </source>
</evidence>
<evidence type="ECO:0000313" key="7">
    <source>
        <dbReference type="Proteomes" id="UP001595816"/>
    </source>
</evidence>
<keyword evidence="2 4" id="KW-0238">DNA-binding</keyword>
<dbReference type="Proteomes" id="UP001595816">
    <property type="component" value="Unassembled WGS sequence"/>
</dbReference>
<comment type="caution">
    <text evidence="6">The sequence shown here is derived from an EMBL/GenBank/DDBJ whole genome shotgun (WGS) entry which is preliminary data.</text>
</comment>
<evidence type="ECO:0000313" key="6">
    <source>
        <dbReference type="EMBL" id="MFC4133786.1"/>
    </source>
</evidence>
<dbReference type="SUPFAM" id="SSF46689">
    <property type="entry name" value="Homeodomain-like"/>
    <property type="match status" value="1"/>
</dbReference>
<keyword evidence="7" id="KW-1185">Reference proteome</keyword>
<name>A0ABV8LS14_9ACTN</name>
<gene>
    <name evidence="6" type="ORF">ACFOZ4_24505</name>
</gene>
<accession>A0ABV8LS14</accession>
<dbReference type="Gene3D" id="1.10.357.10">
    <property type="entry name" value="Tetracycline Repressor, domain 2"/>
    <property type="match status" value="1"/>
</dbReference>
<proteinExistence type="predicted"/>
<dbReference type="PANTHER" id="PTHR30055:SF234">
    <property type="entry name" value="HTH-TYPE TRANSCRIPTIONAL REGULATOR BETI"/>
    <property type="match status" value="1"/>
</dbReference>
<organism evidence="6 7">
    <name type="scientific">Hamadaea flava</name>
    <dbReference type="NCBI Taxonomy" id="1742688"/>
    <lineage>
        <taxon>Bacteria</taxon>
        <taxon>Bacillati</taxon>
        <taxon>Actinomycetota</taxon>
        <taxon>Actinomycetes</taxon>
        <taxon>Micromonosporales</taxon>
        <taxon>Micromonosporaceae</taxon>
        <taxon>Hamadaea</taxon>
    </lineage>
</organism>
<keyword evidence="1" id="KW-0805">Transcription regulation</keyword>
<keyword evidence="3" id="KW-0804">Transcription</keyword>
<dbReference type="PANTHER" id="PTHR30055">
    <property type="entry name" value="HTH-TYPE TRANSCRIPTIONAL REGULATOR RUTR"/>
    <property type="match status" value="1"/>
</dbReference>
<feature type="DNA-binding region" description="H-T-H motif" evidence="4">
    <location>
        <begin position="32"/>
        <end position="51"/>
    </location>
</feature>
<evidence type="ECO:0000256" key="3">
    <source>
        <dbReference type="ARBA" id="ARBA00023163"/>
    </source>
</evidence>
<sequence>MGRPKEHGDQTRDALLSAAAAVLHDEGPGAVSVRRVADDAGTSTRAVYSLFGDKSGLLTALAQEAAETMRRHHEAVPERDDPLDELPDLALAYRAAALERPHVYGIYLGEGVDLDHDAQALYYRSFDRVLRTLRRAAASGRLGDHEPVDVGRHLWALVHGLASLELKGFLGDPARARRLWLDAIAATVRGYAP</sequence>
<evidence type="ECO:0000256" key="2">
    <source>
        <dbReference type="ARBA" id="ARBA00023125"/>
    </source>
</evidence>
<dbReference type="InterPro" id="IPR001647">
    <property type="entry name" value="HTH_TetR"/>
</dbReference>
<feature type="domain" description="HTH tetR-type" evidence="5">
    <location>
        <begin position="9"/>
        <end position="69"/>
    </location>
</feature>
<dbReference type="PROSITE" id="PS50977">
    <property type="entry name" value="HTH_TETR_2"/>
    <property type="match status" value="1"/>
</dbReference>
<dbReference type="Pfam" id="PF00440">
    <property type="entry name" value="TetR_N"/>
    <property type="match status" value="1"/>
</dbReference>
<dbReference type="InterPro" id="IPR036271">
    <property type="entry name" value="Tet_transcr_reg_TetR-rel_C_sf"/>
</dbReference>
<evidence type="ECO:0000256" key="1">
    <source>
        <dbReference type="ARBA" id="ARBA00023015"/>
    </source>
</evidence>
<dbReference type="SUPFAM" id="SSF48498">
    <property type="entry name" value="Tetracyclin repressor-like, C-terminal domain"/>
    <property type="match status" value="1"/>
</dbReference>
<protein>
    <submittedName>
        <fullName evidence="6">TetR/AcrR family transcriptional regulator</fullName>
    </submittedName>
</protein>
<evidence type="ECO:0000259" key="5">
    <source>
        <dbReference type="PROSITE" id="PS50977"/>
    </source>
</evidence>
<dbReference type="InterPro" id="IPR009057">
    <property type="entry name" value="Homeodomain-like_sf"/>
</dbReference>